<dbReference type="InterPro" id="IPR005039">
    <property type="entry name" value="Ant_C"/>
</dbReference>
<gene>
    <name evidence="2" type="ORF">ACFQS9_21645</name>
</gene>
<name>A0ABW2S3E0_9NOCA</name>
<dbReference type="Proteomes" id="UP001596484">
    <property type="component" value="Unassembled WGS sequence"/>
</dbReference>
<dbReference type="EMBL" id="JBHTCS010000026">
    <property type="protein sequence ID" value="MFC7450505.1"/>
    <property type="molecule type" value="Genomic_DNA"/>
</dbReference>
<keyword evidence="3" id="KW-1185">Reference proteome</keyword>
<reference evidence="3" key="1">
    <citation type="journal article" date="2019" name="Int. J. Syst. Evol. Microbiol.">
        <title>The Global Catalogue of Microorganisms (GCM) 10K type strain sequencing project: providing services to taxonomists for standard genome sequencing and annotation.</title>
        <authorList>
            <consortium name="The Broad Institute Genomics Platform"/>
            <consortium name="The Broad Institute Genome Sequencing Center for Infectious Disease"/>
            <person name="Wu L."/>
            <person name="Ma J."/>
        </authorList>
    </citation>
    <scope>NUCLEOTIDE SEQUENCE [LARGE SCALE GENOMIC DNA]</scope>
    <source>
        <strain evidence="3">ICMP 19430</strain>
    </source>
</reference>
<accession>A0ABW2S3E0</accession>
<sequence length="267" mass="29567">MANATAPAPIDTESPFDAICQPCPQGGEDLWSTRVLQEMMGYPRWNEFEPVIERAKAAAHNQGFNPKILFRVNTEKSGGRPRVDYLITRFAAYLISMNGDPRKPEVAAAQAYFAIRTREAETRPAPTALPDRRALAQMVIDAEDGRALAEAKVAELEPSAAAWDALGQAAGDYSLREAAQILSRDPAIATGQNRLNVTLAELGMVDKTGQPYQKHINHLVRRPRSYDHPRTGEPQLTHQIRITVPGLTYLHQKLGGVKPLRLDEVQR</sequence>
<evidence type="ECO:0000259" key="1">
    <source>
        <dbReference type="Pfam" id="PF03374"/>
    </source>
</evidence>
<comment type="caution">
    <text evidence="2">The sequence shown here is derived from an EMBL/GenBank/DDBJ whole genome shotgun (WGS) entry which is preliminary data.</text>
</comment>
<dbReference type="Pfam" id="PF03374">
    <property type="entry name" value="ANT"/>
    <property type="match status" value="1"/>
</dbReference>
<proteinExistence type="predicted"/>
<evidence type="ECO:0000313" key="2">
    <source>
        <dbReference type="EMBL" id="MFC7450505.1"/>
    </source>
</evidence>
<protein>
    <submittedName>
        <fullName evidence="2">Phage antirepressor KilAC domain-containing protein</fullName>
    </submittedName>
</protein>
<dbReference type="RefSeq" id="WP_378408504.1">
    <property type="nucleotide sequence ID" value="NZ_JBHTCS010000026.1"/>
</dbReference>
<evidence type="ECO:0000313" key="3">
    <source>
        <dbReference type="Proteomes" id="UP001596484"/>
    </source>
</evidence>
<feature type="domain" description="Antirepressor protein C-terminal" evidence="1">
    <location>
        <begin position="150"/>
        <end position="255"/>
    </location>
</feature>
<organism evidence="2 3">
    <name type="scientific">Rhodococcus daqingensis</name>
    <dbReference type="NCBI Taxonomy" id="2479363"/>
    <lineage>
        <taxon>Bacteria</taxon>
        <taxon>Bacillati</taxon>
        <taxon>Actinomycetota</taxon>
        <taxon>Actinomycetes</taxon>
        <taxon>Mycobacteriales</taxon>
        <taxon>Nocardiaceae</taxon>
        <taxon>Rhodococcus</taxon>
    </lineage>
</organism>